<evidence type="ECO:0000256" key="7">
    <source>
        <dbReference type="ARBA" id="ARBA00035140"/>
    </source>
</evidence>
<dbReference type="InterPro" id="IPR008092">
    <property type="entry name" value="Ribosomal_mS29_met"/>
</dbReference>
<evidence type="ECO:0000256" key="5">
    <source>
        <dbReference type="ARBA" id="ARBA00023128"/>
    </source>
</evidence>
<protein>
    <recommendedName>
        <fullName evidence="7">Small ribosomal subunit protein mS29</fullName>
    </recommendedName>
</protein>
<comment type="caution">
    <text evidence="8">The sequence shown here is derived from an EMBL/GenBank/DDBJ whole genome shotgun (WGS) entry which is preliminary data.</text>
</comment>
<dbReference type="GO" id="GO:0006915">
    <property type="term" value="P:apoptotic process"/>
    <property type="evidence" value="ECO:0007669"/>
    <property type="project" value="InterPro"/>
</dbReference>
<evidence type="ECO:0000256" key="3">
    <source>
        <dbReference type="ARBA" id="ARBA00022946"/>
    </source>
</evidence>
<dbReference type="AlphaFoldDB" id="A0AA38IYQ9"/>
<dbReference type="GO" id="GO:0005763">
    <property type="term" value="C:mitochondrial small ribosomal subunit"/>
    <property type="evidence" value="ECO:0007669"/>
    <property type="project" value="TreeGrafter"/>
</dbReference>
<organism evidence="8 9">
    <name type="scientific">Zophobas morio</name>
    <dbReference type="NCBI Taxonomy" id="2755281"/>
    <lineage>
        <taxon>Eukaryota</taxon>
        <taxon>Metazoa</taxon>
        <taxon>Ecdysozoa</taxon>
        <taxon>Arthropoda</taxon>
        <taxon>Hexapoda</taxon>
        <taxon>Insecta</taxon>
        <taxon>Pterygota</taxon>
        <taxon>Neoptera</taxon>
        <taxon>Endopterygota</taxon>
        <taxon>Coleoptera</taxon>
        <taxon>Polyphaga</taxon>
        <taxon>Cucujiformia</taxon>
        <taxon>Tenebrionidae</taxon>
        <taxon>Zophobas</taxon>
    </lineage>
</organism>
<sequence>MIKSFASEYIFRRAYSVLQCTRFSTASQPITEPKLQSFRSEENDPLKHTLDHVGQFYRIPEEEKNIFLYGGLPKSFEIQAKTFNETCLMIRRPSVDVINCLKLIDYTKPTVRFVIFGKKGSGKSLCLAHILHYAHKARYLIVHVPWVGNWMRRCKEISSSETREGYIDLNIDAAAWLVHFKSQNEHLLNNPEFQISQDYVWSKRETTPKGSPLSELVDHGVNRLKYASECVVGLAEEIKHLSRSGHCKTLVAIDGFNAFFYPHTRVFKEKKEVVPPNKVTLTEAFLSLTKFDWNNAAIVTTVDEIAIAEQDHKSHLPRYLLRKEGFEHMDPFIPIFVDNYSPKEFTSCMDYYRERKWVRYYPQQNEELALLSVNNPYNLMHLCASL</sequence>
<dbReference type="EMBL" id="JALNTZ010000002">
    <property type="protein sequence ID" value="KAJ3662667.1"/>
    <property type="molecule type" value="Genomic_DNA"/>
</dbReference>
<dbReference type="InterPro" id="IPR019368">
    <property type="entry name" value="Ribosomal_mS29"/>
</dbReference>
<keyword evidence="3" id="KW-0809">Transit peptide</keyword>
<evidence type="ECO:0000256" key="1">
    <source>
        <dbReference type="ARBA" id="ARBA00004173"/>
    </source>
</evidence>
<accession>A0AA38IYQ9</accession>
<dbReference type="Proteomes" id="UP001168821">
    <property type="component" value="Unassembled WGS sequence"/>
</dbReference>
<reference evidence="8" key="1">
    <citation type="journal article" date="2023" name="G3 (Bethesda)">
        <title>Whole genome assemblies of Zophobas morio and Tenebrio molitor.</title>
        <authorList>
            <person name="Kaur S."/>
            <person name="Stinson S.A."/>
            <person name="diCenzo G.C."/>
        </authorList>
    </citation>
    <scope>NUCLEOTIDE SEQUENCE</scope>
    <source>
        <strain evidence="8">QUZm001</strain>
    </source>
</reference>
<dbReference type="Pfam" id="PF10236">
    <property type="entry name" value="DAP3"/>
    <property type="match status" value="1"/>
</dbReference>
<dbReference type="PANTHER" id="PTHR12810:SF0">
    <property type="entry name" value="SMALL RIBOSOMAL SUBUNIT PROTEIN MS29"/>
    <property type="match status" value="1"/>
</dbReference>
<evidence type="ECO:0000256" key="2">
    <source>
        <dbReference type="ARBA" id="ARBA00009863"/>
    </source>
</evidence>
<gene>
    <name evidence="8" type="ORF">Zmor_007005</name>
</gene>
<keyword evidence="6" id="KW-0687">Ribonucleoprotein</keyword>
<name>A0AA38IYQ9_9CUCU</name>
<comment type="subcellular location">
    <subcellularLocation>
        <location evidence="1">Mitochondrion</location>
    </subcellularLocation>
</comment>
<dbReference type="PRINTS" id="PR01716">
    <property type="entry name" value="DEATHASSOCP3"/>
</dbReference>
<evidence type="ECO:0000313" key="9">
    <source>
        <dbReference type="Proteomes" id="UP001168821"/>
    </source>
</evidence>
<proteinExistence type="inferred from homology"/>
<comment type="similarity">
    <text evidence="2">Belongs to the mitochondrion-specific ribosomal protein mS29 family.</text>
</comment>
<keyword evidence="9" id="KW-1185">Reference proteome</keyword>
<evidence type="ECO:0000256" key="6">
    <source>
        <dbReference type="ARBA" id="ARBA00023274"/>
    </source>
</evidence>
<keyword evidence="5" id="KW-0496">Mitochondrion</keyword>
<evidence type="ECO:0000313" key="8">
    <source>
        <dbReference type="EMBL" id="KAJ3662667.1"/>
    </source>
</evidence>
<keyword evidence="4" id="KW-0689">Ribosomal protein</keyword>
<dbReference type="PANTHER" id="PTHR12810">
    <property type="entry name" value="MITOCHONDRIAL 28S RIBOSOMAL PROTEIN S29"/>
    <property type="match status" value="1"/>
</dbReference>
<dbReference type="GO" id="GO:0003735">
    <property type="term" value="F:structural constituent of ribosome"/>
    <property type="evidence" value="ECO:0007669"/>
    <property type="project" value="TreeGrafter"/>
</dbReference>
<evidence type="ECO:0000256" key="4">
    <source>
        <dbReference type="ARBA" id="ARBA00022980"/>
    </source>
</evidence>